<evidence type="ECO:0000313" key="2">
    <source>
        <dbReference type="Proteomes" id="UP000308600"/>
    </source>
</evidence>
<dbReference type="Proteomes" id="UP000308600">
    <property type="component" value="Unassembled WGS sequence"/>
</dbReference>
<accession>A0ACD3AU59</accession>
<keyword evidence="2" id="KW-1185">Reference proteome</keyword>
<evidence type="ECO:0000313" key="1">
    <source>
        <dbReference type="EMBL" id="TFK68866.1"/>
    </source>
</evidence>
<proteinExistence type="predicted"/>
<protein>
    <submittedName>
        <fullName evidence="1">Uncharacterized protein</fullName>
    </submittedName>
</protein>
<organism evidence="1 2">
    <name type="scientific">Pluteus cervinus</name>
    <dbReference type="NCBI Taxonomy" id="181527"/>
    <lineage>
        <taxon>Eukaryota</taxon>
        <taxon>Fungi</taxon>
        <taxon>Dikarya</taxon>
        <taxon>Basidiomycota</taxon>
        <taxon>Agaricomycotina</taxon>
        <taxon>Agaricomycetes</taxon>
        <taxon>Agaricomycetidae</taxon>
        <taxon>Agaricales</taxon>
        <taxon>Pluteineae</taxon>
        <taxon>Pluteaceae</taxon>
        <taxon>Pluteus</taxon>
    </lineage>
</organism>
<dbReference type="EMBL" id="ML208342">
    <property type="protein sequence ID" value="TFK68866.1"/>
    <property type="molecule type" value="Genomic_DNA"/>
</dbReference>
<name>A0ACD3AU59_9AGAR</name>
<sequence>MSSKSSILPNTRHTNETQRMTGGRAPHRAPPLIPGALNIADPALPSNVKWVSRQDKDILSQKSHPSQPAFFTFKGYVQNPLHVKPLGNMAAPSTHEIKLSEAQYVISVRATETSKYLMAASNIYRFAVGIISGDTATLDDFVSTEDTIRFTMPVFNSSFVAQPMPIVDIRGRIIPVDELDRRLPGSMVEVTFVLVHIYDDETAEDTFRGEPHCITYWG</sequence>
<gene>
    <name evidence="1" type="ORF">BDN72DRAFT_858092</name>
</gene>
<reference evidence="1 2" key="1">
    <citation type="journal article" date="2019" name="Nat. Ecol. Evol.">
        <title>Megaphylogeny resolves global patterns of mushroom evolution.</title>
        <authorList>
            <person name="Varga T."/>
            <person name="Krizsan K."/>
            <person name="Foldi C."/>
            <person name="Dima B."/>
            <person name="Sanchez-Garcia M."/>
            <person name="Sanchez-Ramirez S."/>
            <person name="Szollosi G.J."/>
            <person name="Szarkandi J.G."/>
            <person name="Papp V."/>
            <person name="Albert L."/>
            <person name="Andreopoulos W."/>
            <person name="Angelini C."/>
            <person name="Antonin V."/>
            <person name="Barry K.W."/>
            <person name="Bougher N.L."/>
            <person name="Buchanan P."/>
            <person name="Buyck B."/>
            <person name="Bense V."/>
            <person name="Catcheside P."/>
            <person name="Chovatia M."/>
            <person name="Cooper J."/>
            <person name="Damon W."/>
            <person name="Desjardin D."/>
            <person name="Finy P."/>
            <person name="Geml J."/>
            <person name="Haridas S."/>
            <person name="Hughes K."/>
            <person name="Justo A."/>
            <person name="Karasinski D."/>
            <person name="Kautmanova I."/>
            <person name="Kiss B."/>
            <person name="Kocsube S."/>
            <person name="Kotiranta H."/>
            <person name="LaButti K.M."/>
            <person name="Lechner B.E."/>
            <person name="Liimatainen K."/>
            <person name="Lipzen A."/>
            <person name="Lukacs Z."/>
            <person name="Mihaltcheva S."/>
            <person name="Morgado L.N."/>
            <person name="Niskanen T."/>
            <person name="Noordeloos M.E."/>
            <person name="Ohm R.A."/>
            <person name="Ortiz-Santana B."/>
            <person name="Ovrebo C."/>
            <person name="Racz N."/>
            <person name="Riley R."/>
            <person name="Savchenko A."/>
            <person name="Shiryaev A."/>
            <person name="Soop K."/>
            <person name="Spirin V."/>
            <person name="Szebenyi C."/>
            <person name="Tomsovsky M."/>
            <person name="Tulloss R.E."/>
            <person name="Uehling J."/>
            <person name="Grigoriev I.V."/>
            <person name="Vagvolgyi C."/>
            <person name="Papp T."/>
            <person name="Martin F.M."/>
            <person name="Miettinen O."/>
            <person name="Hibbett D.S."/>
            <person name="Nagy L.G."/>
        </authorList>
    </citation>
    <scope>NUCLEOTIDE SEQUENCE [LARGE SCALE GENOMIC DNA]</scope>
    <source>
        <strain evidence="1 2">NL-1719</strain>
    </source>
</reference>